<keyword evidence="3" id="KW-1185">Reference proteome</keyword>
<keyword evidence="1" id="KW-0472">Membrane</keyword>
<sequence length="105" mass="12266">MENYLNYTTGAPPSPQSKDNTGIYCLILIPIVLIALAILATVFYLKKRKRRSDELRHRLVPVYMYDPAEQDQDDLNYDSEQEVEKPLQRYGRLSVGFDYGTDKYR</sequence>
<evidence type="ECO:0000313" key="3">
    <source>
        <dbReference type="Proteomes" id="UP001497482"/>
    </source>
</evidence>
<proteinExistence type="predicted"/>
<evidence type="ECO:0000256" key="1">
    <source>
        <dbReference type="SAM" id="Phobius"/>
    </source>
</evidence>
<keyword evidence="1" id="KW-0812">Transmembrane</keyword>
<keyword evidence="1" id="KW-1133">Transmembrane helix</keyword>
<dbReference type="Proteomes" id="UP001497482">
    <property type="component" value="Chromosome 20"/>
</dbReference>
<dbReference type="AlphaFoldDB" id="A0AAV2L239"/>
<protein>
    <submittedName>
        <fullName evidence="2">Uncharacterized protein</fullName>
    </submittedName>
</protein>
<organism evidence="2 3">
    <name type="scientific">Knipowitschia caucasica</name>
    <name type="common">Caucasian dwarf goby</name>
    <name type="synonym">Pomatoschistus caucasicus</name>
    <dbReference type="NCBI Taxonomy" id="637954"/>
    <lineage>
        <taxon>Eukaryota</taxon>
        <taxon>Metazoa</taxon>
        <taxon>Chordata</taxon>
        <taxon>Craniata</taxon>
        <taxon>Vertebrata</taxon>
        <taxon>Euteleostomi</taxon>
        <taxon>Actinopterygii</taxon>
        <taxon>Neopterygii</taxon>
        <taxon>Teleostei</taxon>
        <taxon>Neoteleostei</taxon>
        <taxon>Acanthomorphata</taxon>
        <taxon>Gobiaria</taxon>
        <taxon>Gobiiformes</taxon>
        <taxon>Gobioidei</taxon>
        <taxon>Gobiidae</taxon>
        <taxon>Gobiinae</taxon>
        <taxon>Knipowitschia</taxon>
    </lineage>
</organism>
<evidence type="ECO:0000313" key="2">
    <source>
        <dbReference type="EMBL" id="CAL1594963.1"/>
    </source>
</evidence>
<name>A0AAV2L239_KNICA</name>
<accession>A0AAV2L239</accession>
<gene>
    <name evidence="2" type="ORF">KC01_LOCUS23859</name>
</gene>
<reference evidence="2 3" key="1">
    <citation type="submission" date="2024-04" db="EMBL/GenBank/DDBJ databases">
        <authorList>
            <person name="Waldvogel A.-M."/>
            <person name="Schoenle A."/>
        </authorList>
    </citation>
    <scope>NUCLEOTIDE SEQUENCE [LARGE SCALE GENOMIC DNA]</scope>
</reference>
<dbReference type="EMBL" id="OZ035842">
    <property type="protein sequence ID" value="CAL1594963.1"/>
    <property type="molecule type" value="Genomic_DNA"/>
</dbReference>
<feature type="transmembrane region" description="Helical" evidence="1">
    <location>
        <begin position="21"/>
        <end position="45"/>
    </location>
</feature>